<keyword evidence="3" id="KW-1185">Reference proteome</keyword>
<comment type="caution">
    <text evidence="2">The sequence shown here is derived from an EMBL/GenBank/DDBJ whole genome shotgun (WGS) entry which is preliminary data.</text>
</comment>
<dbReference type="EMBL" id="JAVRRT010000015">
    <property type="protein sequence ID" value="KAK5165899.1"/>
    <property type="molecule type" value="Genomic_DNA"/>
</dbReference>
<evidence type="ECO:0000313" key="2">
    <source>
        <dbReference type="EMBL" id="KAK5165899.1"/>
    </source>
</evidence>
<gene>
    <name evidence="2" type="ORF">LTR77_008823</name>
</gene>
<dbReference type="AlphaFoldDB" id="A0AAV9P4F8"/>
<evidence type="ECO:0000256" key="1">
    <source>
        <dbReference type="SAM" id="MobiDB-lite"/>
    </source>
</evidence>
<sequence length="335" mass="36974">MSVASDYPYLRQRLVEEEARGGAQAHGRQDSAATIKAPVRVASNPTTPMARLTGADCKVDDGKMSSAPLPVPTKENDWLGFCQSAVKLQNGDRRGSLKKRTDYGAAFAASGVTTYYCSAKGCAYQGHVSVDMVWKVVMRDEKLGLKVRWGFLAKSHIKQASVQGRQYQFQCPICIYSYGHAEGRVWKGVDIFMDHVSSHRGMSISFEVAQKLGVIADHVAEDKDEFDLNLYPRDYKHDTSETSSVKSTNPGAPLSRAPTRSSIVDSLWSRKASTAPQTDPGVSLQRTSTWRSDLTRTDSVVEGASIDEGNETEPWSEGLSNFKLDREEDYLSPDF</sequence>
<accession>A0AAV9P4F8</accession>
<dbReference type="RefSeq" id="XP_064655911.1">
    <property type="nucleotide sequence ID" value="XM_064806052.1"/>
</dbReference>
<feature type="region of interest" description="Disordered" evidence="1">
    <location>
        <begin position="18"/>
        <end position="39"/>
    </location>
</feature>
<protein>
    <submittedName>
        <fullName evidence="2">Uncharacterized protein</fullName>
    </submittedName>
</protein>
<dbReference type="Proteomes" id="UP001337655">
    <property type="component" value="Unassembled WGS sequence"/>
</dbReference>
<feature type="region of interest" description="Disordered" evidence="1">
    <location>
        <begin position="237"/>
        <end position="335"/>
    </location>
</feature>
<name>A0AAV9P4F8_9PEZI</name>
<feature type="compositionally biased region" description="Polar residues" evidence="1">
    <location>
        <begin position="241"/>
        <end position="250"/>
    </location>
</feature>
<dbReference type="GeneID" id="89930155"/>
<organism evidence="2 3">
    <name type="scientific">Saxophila tyrrhenica</name>
    <dbReference type="NCBI Taxonomy" id="1690608"/>
    <lineage>
        <taxon>Eukaryota</taxon>
        <taxon>Fungi</taxon>
        <taxon>Dikarya</taxon>
        <taxon>Ascomycota</taxon>
        <taxon>Pezizomycotina</taxon>
        <taxon>Dothideomycetes</taxon>
        <taxon>Dothideomycetidae</taxon>
        <taxon>Mycosphaerellales</taxon>
        <taxon>Extremaceae</taxon>
        <taxon>Saxophila</taxon>
    </lineage>
</organism>
<evidence type="ECO:0000313" key="3">
    <source>
        <dbReference type="Proteomes" id="UP001337655"/>
    </source>
</evidence>
<reference evidence="2 3" key="1">
    <citation type="submission" date="2023-08" db="EMBL/GenBank/DDBJ databases">
        <title>Black Yeasts Isolated from many extreme environments.</title>
        <authorList>
            <person name="Coleine C."/>
            <person name="Stajich J.E."/>
            <person name="Selbmann L."/>
        </authorList>
    </citation>
    <scope>NUCLEOTIDE SEQUENCE [LARGE SCALE GENOMIC DNA]</scope>
    <source>
        <strain evidence="2 3">CCFEE 5935</strain>
    </source>
</reference>
<proteinExistence type="predicted"/>